<comment type="caution">
    <text evidence="2">The sequence shown here is derived from an EMBL/GenBank/DDBJ whole genome shotgun (WGS) entry which is preliminary data.</text>
</comment>
<evidence type="ECO:0000313" key="2">
    <source>
        <dbReference type="EMBL" id="PNX59984.1"/>
    </source>
</evidence>
<feature type="non-terminal residue" evidence="2">
    <location>
        <position position="1"/>
    </location>
</feature>
<dbReference type="EMBL" id="ASHM01134508">
    <property type="protein sequence ID" value="PNX59984.1"/>
    <property type="molecule type" value="Genomic_DNA"/>
</dbReference>
<accession>A0A2K3K135</accession>
<dbReference type="Proteomes" id="UP000236291">
    <property type="component" value="Unassembled WGS sequence"/>
</dbReference>
<gene>
    <name evidence="2" type="ORF">L195_g059958</name>
</gene>
<name>A0A2K3K135_TRIPR</name>
<sequence length="101" mass="10790">ELGGLAGESRRTSVAVDRAAFCDGARGCKAGLGTQLFSAIVLSTLIFSVSTLTVFVVVEIVSCTTTCYYRSIRPLRRSGVLFSVVNPEDGYDEEIPPEPTV</sequence>
<reference evidence="2 3" key="2">
    <citation type="journal article" date="2017" name="Front. Plant Sci.">
        <title>Gene Classification and Mining of Molecular Markers Useful in Red Clover (Trifolium pratense) Breeding.</title>
        <authorList>
            <person name="Istvanek J."/>
            <person name="Dluhosova J."/>
            <person name="Dluhos P."/>
            <person name="Patkova L."/>
            <person name="Nedelnik J."/>
            <person name="Repkova J."/>
        </authorList>
    </citation>
    <scope>NUCLEOTIDE SEQUENCE [LARGE SCALE GENOMIC DNA]</scope>
    <source>
        <strain evidence="3">cv. Tatra</strain>
        <tissue evidence="2">Young leaves</tissue>
    </source>
</reference>
<evidence type="ECO:0000313" key="3">
    <source>
        <dbReference type="Proteomes" id="UP000236291"/>
    </source>
</evidence>
<organism evidence="2 3">
    <name type="scientific">Trifolium pratense</name>
    <name type="common">Red clover</name>
    <dbReference type="NCBI Taxonomy" id="57577"/>
    <lineage>
        <taxon>Eukaryota</taxon>
        <taxon>Viridiplantae</taxon>
        <taxon>Streptophyta</taxon>
        <taxon>Embryophyta</taxon>
        <taxon>Tracheophyta</taxon>
        <taxon>Spermatophyta</taxon>
        <taxon>Magnoliopsida</taxon>
        <taxon>eudicotyledons</taxon>
        <taxon>Gunneridae</taxon>
        <taxon>Pentapetalae</taxon>
        <taxon>rosids</taxon>
        <taxon>fabids</taxon>
        <taxon>Fabales</taxon>
        <taxon>Fabaceae</taxon>
        <taxon>Papilionoideae</taxon>
        <taxon>50 kb inversion clade</taxon>
        <taxon>NPAAA clade</taxon>
        <taxon>Hologalegina</taxon>
        <taxon>IRL clade</taxon>
        <taxon>Trifolieae</taxon>
        <taxon>Trifolium</taxon>
    </lineage>
</organism>
<reference evidence="2 3" key="1">
    <citation type="journal article" date="2014" name="Am. J. Bot.">
        <title>Genome assembly and annotation for red clover (Trifolium pratense; Fabaceae).</title>
        <authorList>
            <person name="Istvanek J."/>
            <person name="Jaros M."/>
            <person name="Krenek A."/>
            <person name="Repkova J."/>
        </authorList>
    </citation>
    <scope>NUCLEOTIDE SEQUENCE [LARGE SCALE GENOMIC DNA]</scope>
    <source>
        <strain evidence="3">cv. Tatra</strain>
        <tissue evidence="2">Young leaves</tissue>
    </source>
</reference>
<feature type="transmembrane region" description="Helical" evidence="1">
    <location>
        <begin position="36"/>
        <end position="69"/>
    </location>
</feature>
<keyword evidence="1" id="KW-0812">Transmembrane</keyword>
<proteinExistence type="predicted"/>
<keyword evidence="1" id="KW-0472">Membrane</keyword>
<keyword evidence="1" id="KW-1133">Transmembrane helix</keyword>
<dbReference type="AlphaFoldDB" id="A0A2K3K135"/>
<evidence type="ECO:0000256" key="1">
    <source>
        <dbReference type="SAM" id="Phobius"/>
    </source>
</evidence>
<protein>
    <submittedName>
        <fullName evidence="2">Uncharacterized protein</fullName>
    </submittedName>
</protein>